<comment type="caution">
    <text evidence="2">The sequence shown here is derived from an EMBL/GenBank/DDBJ whole genome shotgun (WGS) entry which is preliminary data.</text>
</comment>
<feature type="transmembrane region" description="Helical" evidence="1">
    <location>
        <begin position="45"/>
        <end position="64"/>
    </location>
</feature>
<proteinExistence type="predicted"/>
<keyword evidence="1" id="KW-1133">Transmembrane helix</keyword>
<protein>
    <submittedName>
        <fullName evidence="2">Uncharacterized protein</fullName>
    </submittedName>
</protein>
<sequence>MQKLMTSIVHLDFEVFADLNLLAAYSLFANVFLFAGLLVTGHPLIGVLCSLLLDTVFVVLSFSAD</sequence>
<dbReference type="Proteomes" id="UP000248886">
    <property type="component" value="Unassembled WGS sequence"/>
</dbReference>
<dbReference type="EMBL" id="QKQP01000001">
    <property type="protein sequence ID" value="PZD82375.1"/>
    <property type="molecule type" value="Genomic_DNA"/>
</dbReference>
<keyword evidence="1" id="KW-0472">Membrane</keyword>
<name>A0A2W1KIT9_ACIFR</name>
<keyword evidence="1" id="KW-0812">Transmembrane</keyword>
<evidence type="ECO:0000313" key="2">
    <source>
        <dbReference type="EMBL" id="PZD82375.1"/>
    </source>
</evidence>
<organism evidence="2 3">
    <name type="scientific">Acidithiobacillus ferrooxidans</name>
    <name type="common">Thiobacillus ferrooxidans</name>
    <dbReference type="NCBI Taxonomy" id="920"/>
    <lineage>
        <taxon>Bacteria</taxon>
        <taxon>Pseudomonadati</taxon>
        <taxon>Pseudomonadota</taxon>
        <taxon>Acidithiobacillia</taxon>
        <taxon>Acidithiobacillales</taxon>
        <taxon>Acidithiobacillaceae</taxon>
        <taxon>Acidithiobacillus</taxon>
    </lineage>
</organism>
<evidence type="ECO:0000256" key="1">
    <source>
        <dbReference type="SAM" id="Phobius"/>
    </source>
</evidence>
<reference evidence="2 3" key="1">
    <citation type="submission" date="2018-06" db="EMBL/GenBank/DDBJ databases">
        <title>Draft sequence of Acidithiobacillus ferrooxidans CCM 4253.</title>
        <authorList>
            <person name="Moya-Beltran A."/>
            <person name="Castro M."/>
            <person name="Covarrubias P.C."/>
            <person name="Issotta F."/>
            <person name="Janiczek O."/>
            <person name="Mandl M."/>
            <person name="Kucera J."/>
            <person name="Quatrini R."/>
        </authorList>
    </citation>
    <scope>NUCLEOTIDE SEQUENCE [LARGE SCALE GENOMIC DNA]</scope>
    <source>
        <strain evidence="2 3">CCM 4253</strain>
    </source>
</reference>
<evidence type="ECO:0000313" key="3">
    <source>
        <dbReference type="Proteomes" id="UP000248886"/>
    </source>
</evidence>
<accession>A0A2W1KIT9</accession>
<gene>
    <name evidence="2" type="ORF">DN052_04985</name>
</gene>
<dbReference type="AlphaFoldDB" id="A0A2W1KIT9"/>
<feature type="transmembrane region" description="Helical" evidence="1">
    <location>
        <begin position="21"/>
        <end position="39"/>
    </location>
</feature>